<comment type="caution">
    <text evidence="1">The sequence shown here is derived from an EMBL/GenBank/DDBJ whole genome shotgun (WGS) entry which is preliminary data.</text>
</comment>
<dbReference type="EMBL" id="JAUSWA010000003">
    <property type="protein sequence ID" value="MDQ0492531.1"/>
    <property type="molecule type" value="Genomic_DNA"/>
</dbReference>
<keyword evidence="2" id="KW-1185">Reference proteome</keyword>
<accession>A0ABU0KSX1</accession>
<dbReference type="Proteomes" id="UP001242811">
    <property type="component" value="Unassembled WGS sequence"/>
</dbReference>
<organism evidence="1 2">
    <name type="scientific">Paenibacillus brasilensis</name>
    <dbReference type="NCBI Taxonomy" id="128574"/>
    <lineage>
        <taxon>Bacteria</taxon>
        <taxon>Bacillati</taxon>
        <taxon>Bacillota</taxon>
        <taxon>Bacilli</taxon>
        <taxon>Bacillales</taxon>
        <taxon>Paenibacillaceae</taxon>
        <taxon>Paenibacillus</taxon>
    </lineage>
</organism>
<dbReference type="InterPro" id="IPR038682">
    <property type="entry name" value="YrpD-like_sf"/>
</dbReference>
<protein>
    <submittedName>
        <fullName evidence="1">Uncharacterized protein</fullName>
    </submittedName>
</protein>
<gene>
    <name evidence="1" type="ORF">QOZ95_000680</name>
</gene>
<dbReference type="Gene3D" id="2.60.120.1270">
    <property type="match status" value="1"/>
</dbReference>
<evidence type="ECO:0000313" key="2">
    <source>
        <dbReference type="Proteomes" id="UP001242811"/>
    </source>
</evidence>
<proteinExistence type="predicted"/>
<evidence type="ECO:0000313" key="1">
    <source>
        <dbReference type="EMBL" id="MDQ0492531.1"/>
    </source>
</evidence>
<reference evidence="1 2" key="1">
    <citation type="submission" date="2023-07" db="EMBL/GenBank/DDBJ databases">
        <title>Genomic Encyclopedia of Type Strains, Phase IV (KMG-IV): sequencing the most valuable type-strain genomes for metagenomic binning, comparative biology and taxonomic classification.</title>
        <authorList>
            <person name="Goeker M."/>
        </authorList>
    </citation>
    <scope>NUCLEOTIDE SEQUENCE [LARGE SCALE GENOMIC DNA]</scope>
    <source>
        <strain evidence="1 2">DSM 14914</strain>
    </source>
</reference>
<name>A0ABU0KSX1_9BACL</name>
<sequence>MRGRVSHYKKITKILHGCSVHLFQKRVRYIYVKKREDGRRMKFFSFNGKIKKTMLVVPLLAMTVFPCLTGAEGVSNQELAKPASVSDDTYKATEIGKYGVEPELLDSKTFIDPHITGTDRAIILDVMKDIPAEERTNVVYIRDDGEIFANKPELLKQWSNAEQIGENLFKTKEGQTIAAPKQTCDLTQSFSTQNVSCAPSDGPYRKVQSNTGYSWFSGYVYLPSQNKGQMHDENKPGGNGDTAHIYAGGIAANEVDAGFFHQPTNDNWAMFIRQNGYSKGAVFESGQTIFLKFYVPTSDKVALYAAGSIVGSSQKDYTVVRDVRGWNTSGYNQSIKRSTTIASKDGSPHSGSFINGVHWYNSYIGTSSTNNSPWTTSSQTAGYCNVPSSQVTASFVNPGEETVNIRVP</sequence>